<reference evidence="2" key="1">
    <citation type="journal article" date="2022" name="Int. J. Mol. Sci.">
        <title>Draft Genome of Tanacetum Coccineum: Genomic Comparison of Closely Related Tanacetum-Family Plants.</title>
        <authorList>
            <person name="Yamashiro T."/>
            <person name="Shiraishi A."/>
            <person name="Nakayama K."/>
            <person name="Satake H."/>
        </authorList>
    </citation>
    <scope>NUCLEOTIDE SEQUENCE</scope>
</reference>
<comment type="caution">
    <text evidence="2">The sequence shown here is derived from an EMBL/GenBank/DDBJ whole genome shotgun (WGS) entry which is preliminary data.</text>
</comment>
<feature type="chain" id="PRO_5045787835" evidence="1">
    <location>
        <begin position="17"/>
        <end position="225"/>
    </location>
</feature>
<organism evidence="2 3">
    <name type="scientific">Tanacetum coccineum</name>
    <dbReference type="NCBI Taxonomy" id="301880"/>
    <lineage>
        <taxon>Eukaryota</taxon>
        <taxon>Viridiplantae</taxon>
        <taxon>Streptophyta</taxon>
        <taxon>Embryophyta</taxon>
        <taxon>Tracheophyta</taxon>
        <taxon>Spermatophyta</taxon>
        <taxon>Magnoliopsida</taxon>
        <taxon>eudicotyledons</taxon>
        <taxon>Gunneridae</taxon>
        <taxon>Pentapetalae</taxon>
        <taxon>asterids</taxon>
        <taxon>campanulids</taxon>
        <taxon>Asterales</taxon>
        <taxon>Asteraceae</taxon>
        <taxon>Asteroideae</taxon>
        <taxon>Anthemideae</taxon>
        <taxon>Anthemidinae</taxon>
        <taxon>Tanacetum</taxon>
    </lineage>
</organism>
<dbReference type="EMBL" id="BQNB010021492">
    <property type="protein sequence ID" value="GJU06970.1"/>
    <property type="molecule type" value="Genomic_DNA"/>
</dbReference>
<sequence>MHRIGLLVLATTTTTTTPLPYPLQQQSTTELELAERVTALEKKLFDLEQTNKNLDNTTRNLGSKVYTLDLRDLPQKIDEAVSENFKEVVQIALQAPLRDRFRDLSEEDMKEMLHQRIGMSFSLKRISLVRDKVMINILLLLYQIQIKANALATTYQAPAENSLLEKTRDMRTFMNWYCQKMGKTELTQADLEGQAYEVVKPFYLDVVHLQFQMEECHKMLTDQID</sequence>
<evidence type="ECO:0000256" key="1">
    <source>
        <dbReference type="SAM" id="SignalP"/>
    </source>
</evidence>
<name>A0ABQ5J4P5_9ASTR</name>
<keyword evidence="3" id="KW-1185">Reference proteome</keyword>
<dbReference type="Proteomes" id="UP001151760">
    <property type="component" value="Unassembled WGS sequence"/>
</dbReference>
<reference evidence="2" key="2">
    <citation type="submission" date="2022-01" db="EMBL/GenBank/DDBJ databases">
        <authorList>
            <person name="Yamashiro T."/>
            <person name="Shiraishi A."/>
            <person name="Satake H."/>
            <person name="Nakayama K."/>
        </authorList>
    </citation>
    <scope>NUCLEOTIDE SEQUENCE</scope>
</reference>
<gene>
    <name evidence="2" type="ORF">Tco_1123400</name>
</gene>
<evidence type="ECO:0000313" key="3">
    <source>
        <dbReference type="Proteomes" id="UP001151760"/>
    </source>
</evidence>
<accession>A0ABQ5J4P5</accession>
<protein>
    <submittedName>
        <fullName evidence="2">Uncharacterized protein</fullName>
    </submittedName>
</protein>
<evidence type="ECO:0000313" key="2">
    <source>
        <dbReference type="EMBL" id="GJU06970.1"/>
    </source>
</evidence>
<proteinExistence type="predicted"/>
<feature type="signal peptide" evidence="1">
    <location>
        <begin position="1"/>
        <end position="16"/>
    </location>
</feature>
<keyword evidence="1" id="KW-0732">Signal</keyword>